<evidence type="ECO:0000256" key="6">
    <source>
        <dbReference type="SAM" id="MobiDB-lite"/>
    </source>
</evidence>
<dbReference type="SUPFAM" id="SSF103506">
    <property type="entry name" value="Mitochondrial carrier"/>
    <property type="match status" value="1"/>
</dbReference>
<feature type="repeat" description="Solcar" evidence="5">
    <location>
        <begin position="543"/>
        <end position="627"/>
    </location>
</feature>
<feature type="transmembrane region" description="Helical" evidence="7">
    <location>
        <begin position="344"/>
        <end position="367"/>
    </location>
</feature>
<evidence type="ECO:0000256" key="4">
    <source>
        <dbReference type="ARBA" id="ARBA00023136"/>
    </source>
</evidence>
<feature type="transmembrane region" description="Helical" evidence="7">
    <location>
        <begin position="379"/>
        <end position="405"/>
    </location>
</feature>
<feature type="transmembrane region" description="Helical" evidence="7">
    <location>
        <begin position="89"/>
        <end position="109"/>
    </location>
</feature>
<evidence type="ECO:0000256" key="3">
    <source>
        <dbReference type="ARBA" id="ARBA00022989"/>
    </source>
</evidence>
<feature type="repeat" description="Solcar" evidence="5">
    <location>
        <begin position="640"/>
        <end position="727"/>
    </location>
</feature>
<dbReference type="GO" id="GO:0042391">
    <property type="term" value="P:regulation of membrane potential"/>
    <property type="evidence" value="ECO:0007669"/>
    <property type="project" value="InterPro"/>
</dbReference>
<dbReference type="PANTHER" id="PTHR31382">
    <property type="entry name" value="NA(+)/H(+) ANTIPORTER"/>
    <property type="match status" value="1"/>
</dbReference>
<dbReference type="FunFam" id="1.50.40.10:FF:000138">
    <property type="entry name" value="Mitochondrial phosphate carrier protein 3"/>
    <property type="match status" value="1"/>
</dbReference>
<name>A0A177WW66_BATDL</name>
<dbReference type="PROSITE" id="PS50920">
    <property type="entry name" value="SOLCAR"/>
    <property type="match status" value="2"/>
</dbReference>
<dbReference type="AlphaFoldDB" id="A0A177WW66"/>
<dbReference type="InterPro" id="IPR006153">
    <property type="entry name" value="Cation/H_exchanger_TM"/>
</dbReference>
<dbReference type="EMBL" id="DS022312">
    <property type="protein sequence ID" value="OAJ44299.1"/>
    <property type="molecule type" value="Genomic_DNA"/>
</dbReference>
<keyword evidence="2 5" id="KW-0812">Transmembrane</keyword>
<reference evidence="9 10" key="2">
    <citation type="submission" date="2016-05" db="EMBL/GenBank/DDBJ databases">
        <title>Lineage-specific infection strategies underlie the spectrum of fungal disease in amphibians.</title>
        <authorList>
            <person name="Cuomo C.A."/>
            <person name="Farrer R.A."/>
            <person name="James T."/>
            <person name="Longcore J."/>
            <person name="Birren B."/>
        </authorList>
    </citation>
    <scope>NUCLEOTIDE SEQUENCE [LARGE SCALE GENOMIC DNA]</scope>
    <source>
        <strain evidence="9 10">JEL423</strain>
    </source>
</reference>
<evidence type="ECO:0000256" key="2">
    <source>
        <dbReference type="ARBA" id="ARBA00022692"/>
    </source>
</evidence>
<dbReference type="VEuPathDB" id="FungiDB:BDEG_27544"/>
<feature type="region of interest" description="Disordered" evidence="6">
    <location>
        <begin position="489"/>
        <end position="531"/>
    </location>
</feature>
<dbReference type="GO" id="GO:0120029">
    <property type="term" value="P:proton export across plasma membrane"/>
    <property type="evidence" value="ECO:0007669"/>
    <property type="project" value="InterPro"/>
</dbReference>
<evidence type="ECO:0000313" key="9">
    <source>
        <dbReference type="EMBL" id="OAJ44299.1"/>
    </source>
</evidence>
<feature type="transmembrane region" description="Helical" evidence="7">
    <location>
        <begin position="58"/>
        <end position="77"/>
    </location>
</feature>
<dbReference type="Pfam" id="PF00153">
    <property type="entry name" value="Mito_carr"/>
    <property type="match status" value="2"/>
</dbReference>
<evidence type="ECO:0000259" key="8">
    <source>
        <dbReference type="Pfam" id="PF00999"/>
    </source>
</evidence>
<dbReference type="OrthoDB" id="427452at2759"/>
<feature type="transmembrane region" description="Helical" evidence="7">
    <location>
        <begin position="30"/>
        <end position="49"/>
    </location>
</feature>
<dbReference type="eggNOG" id="KOG4505">
    <property type="taxonomic scope" value="Eukaryota"/>
</dbReference>
<dbReference type="STRING" id="403673.A0A177WW66"/>
<dbReference type="InterPro" id="IPR023395">
    <property type="entry name" value="MCP_dom_sf"/>
</dbReference>
<feature type="transmembrane region" description="Helical" evidence="7">
    <location>
        <begin position="261"/>
        <end position="279"/>
    </location>
</feature>
<feature type="domain" description="Cation/H+ exchanger transmembrane" evidence="8">
    <location>
        <begin position="45"/>
        <end position="430"/>
    </location>
</feature>
<dbReference type="PANTHER" id="PTHR31382:SF1">
    <property type="entry name" value="SODIUM ION_PROTON EXCHANGER (EUROFUNG)"/>
    <property type="match status" value="1"/>
</dbReference>
<organism evidence="9 10">
    <name type="scientific">Batrachochytrium dendrobatidis (strain JEL423)</name>
    <dbReference type="NCBI Taxonomy" id="403673"/>
    <lineage>
        <taxon>Eukaryota</taxon>
        <taxon>Fungi</taxon>
        <taxon>Fungi incertae sedis</taxon>
        <taxon>Chytridiomycota</taxon>
        <taxon>Chytridiomycota incertae sedis</taxon>
        <taxon>Chytridiomycetes</taxon>
        <taxon>Rhizophydiales</taxon>
        <taxon>Rhizophydiales incertae sedis</taxon>
        <taxon>Batrachochytrium</taxon>
    </lineage>
</organism>
<dbReference type="FunFam" id="1.50.40.10:FF:000252">
    <property type="entry name" value="Uncharacterized protein"/>
    <property type="match status" value="1"/>
</dbReference>
<dbReference type="InterPro" id="IPR018108">
    <property type="entry name" value="MCP_transmembrane"/>
</dbReference>
<evidence type="ECO:0000313" key="10">
    <source>
        <dbReference type="Proteomes" id="UP000077115"/>
    </source>
</evidence>
<dbReference type="GO" id="GO:0015385">
    <property type="term" value="F:sodium:proton antiporter activity"/>
    <property type="evidence" value="ECO:0007669"/>
    <property type="project" value="InterPro"/>
</dbReference>
<comment type="subcellular location">
    <subcellularLocation>
        <location evidence="1">Membrane</location>
        <topology evidence="1">Multi-pass membrane protein</topology>
    </subcellularLocation>
</comment>
<feature type="transmembrane region" description="Helical" evidence="7">
    <location>
        <begin position="218"/>
        <end position="240"/>
    </location>
</feature>
<proteinExistence type="predicted"/>
<sequence length="834" mass="91163">MDTTIGHIDSSHGTWNELIPEDPGLRTAHLTYLLLGGFVGGFGLISLIVKDRLYMSEAMVATIFGIIIGPAGCNIFNPEALFPGQVNHVILEFSRLVIAIQCLVAGISLPRSFIWKERQSITMLLGPVMLYMWLMSALAIWVVCGVPWQLALIIAGCLTPTDPVLANSIVKGKFAEKHIPYHVRLLLSAESGSNDGFGAPLVFFPVYIWRMSNTGEAIGWWLVNVVIYQVVLSIVLGVIIGTLSRKALKCAESNGWIDKESILGFFIAIALVTTGALSLLGVDDVLGCFVVGAILSWDDWFNRQIEETHIQEVLDALINMSFFIVFGTLIPWHEYTAVEGVLSIWRMILVALWLVLLRRLPIVVLLSRWMPALKNQKEVFFCGWFGPIGVGALFYCMIAVIYLQIDYKPLFPIVAFMVLSSIVLHGGSVSLFEIGITRHSTWQNNRLAAQIASAMQEQQGNQGNQVVIGGLVIPSNVTPATVESRSVIEIPQSKEDQANPGRDSGQIDQDCVSERKGEGVPTGRESGATWDARFSGSVPHDTSYYTKCMLGGVLACGLTHTAITPLDVTKCNMQVDPQKYKGLVSGLRTIVAEEGVTAVMKGWFPTLLGYSAQGMFKYGLYEIFKDQYSTMAGEKNAQEYKGLIWCAASASAEFFADMALCPLEMVKVKVQTSVPGTFPTGFFPAVSAMSAARAETKFPYGSLVPLWSRQIPYTVAKFFFFEKIVQLFYTKVFTNPKDSYSKSTQLGITFASGYSAGVICAIVSHPADTLVSLMSKPANKGKSLGSIASEFGYLNCATKGLGTRVIMIGTLTGLQWWIYDTFKSVMGLGTSGGK</sequence>
<keyword evidence="3 7" id="KW-1133">Transmembrane helix</keyword>
<feature type="transmembrane region" description="Helical" evidence="7">
    <location>
        <begin position="121"/>
        <end position="143"/>
    </location>
</feature>
<keyword evidence="4 5" id="KW-0472">Membrane</keyword>
<dbReference type="Proteomes" id="UP000077115">
    <property type="component" value="Unassembled WGS sequence"/>
</dbReference>
<gene>
    <name evidence="9" type="ORF">BDEG_27544</name>
</gene>
<dbReference type="Gene3D" id="1.50.40.10">
    <property type="entry name" value="Mitochondrial carrier domain"/>
    <property type="match status" value="2"/>
</dbReference>
<dbReference type="GO" id="GO:0005886">
    <property type="term" value="C:plasma membrane"/>
    <property type="evidence" value="ECO:0007669"/>
    <property type="project" value="InterPro"/>
</dbReference>
<dbReference type="Pfam" id="PF00999">
    <property type="entry name" value="Na_H_Exchanger"/>
    <property type="match status" value="1"/>
</dbReference>
<feature type="transmembrane region" description="Helical" evidence="7">
    <location>
        <begin position="411"/>
        <end position="436"/>
    </location>
</feature>
<dbReference type="GO" id="GO:0036376">
    <property type="term" value="P:sodium ion export across plasma membrane"/>
    <property type="evidence" value="ECO:0007669"/>
    <property type="project" value="InterPro"/>
</dbReference>
<accession>A0A177WW66</accession>
<evidence type="ECO:0000256" key="7">
    <source>
        <dbReference type="SAM" id="Phobius"/>
    </source>
</evidence>
<protein>
    <recommendedName>
        <fullName evidence="8">Cation/H+ exchanger transmembrane domain-containing protein</fullName>
    </recommendedName>
</protein>
<reference evidence="9 10" key="1">
    <citation type="submission" date="2006-10" db="EMBL/GenBank/DDBJ databases">
        <title>The Genome Sequence of Batrachochytrium dendrobatidis JEL423.</title>
        <authorList>
            <consortium name="The Broad Institute Genome Sequencing Platform"/>
            <person name="Birren B."/>
            <person name="Lander E."/>
            <person name="Galagan J."/>
            <person name="Cuomo C."/>
            <person name="Devon K."/>
            <person name="Jaffe D."/>
            <person name="Butler J."/>
            <person name="Alvarez P."/>
            <person name="Gnerre S."/>
            <person name="Grabherr M."/>
            <person name="Kleber M."/>
            <person name="Mauceli E."/>
            <person name="Brockman W."/>
            <person name="Young S."/>
            <person name="LaButti K."/>
            <person name="Sykes S."/>
            <person name="DeCaprio D."/>
            <person name="Crawford M."/>
            <person name="Koehrsen M."/>
            <person name="Engels R."/>
            <person name="Montgomery P."/>
            <person name="Pearson M."/>
            <person name="Howarth C."/>
            <person name="Larson L."/>
            <person name="White J."/>
            <person name="O'Leary S."/>
            <person name="Kodira C."/>
            <person name="Zeng Q."/>
            <person name="Yandava C."/>
            <person name="Alvarado L."/>
            <person name="Longcore J."/>
            <person name="James T."/>
        </authorList>
    </citation>
    <scope>NUCLEOTIDE SEQUENCE [LARGE SCALE GENOMIC DNA]</scope>
    <source>
        <strain evidence="9 10">JEL423</strain>
    </source>
</reference>
<dbReference type="InterPro" id="IPR004712">
    <property type="entry name" value="Na+/H+_antiporter_fungi"/>
</dbReference>
<evidence type="ECO:0000256" key="1">
    <source>
        <dbReference type="ARBA" id="ARBA00004141"/>
    </source>
</evidence>
<evidence type="ECO:0000256" key="5">
    <source>
        <dbReference type="PROSITE-ProRule" id="PRU00282"/>
    </source>
</evidence>